<evidence type="ECO:0000256" key="8">
    <source>
        <dbReference type="ARBA" id="ARBA00049243"/>
    </source>
</evidence>
<keyword evidence="4" id="KW-0479">Metal-binding</keyword>
<dbReference type="AlphaFoldDB" id="A0A1W7CUE1"/>
<evidence type="ECO:0000313" key="11">
    <source>
        <dbReference type="Proteomes" id="UP000194218"/>
    </source>
</evidence>
<evidence type="ECO:0000256" key="5">
    <source>
        <dbReference type="ARBA" id="ARBA00022833"/>
    </source>
</evidence>
<dbReference type="SUPFAM" id="SSF51735">
    <property type="entry name" value="NAD(P)-binding Rossmann-fold domains"/>
    <property type="match status" value="1"/>
</dbReference>
<evidence type="ECO:0000256" key="6">
    <source>
        <dbReference type="ARBA" id="ARBA00023002"/>
    </source>
</evidence>
<keyword evidence="11" id="KW-1185">Reference proteome</keyword>
<dbReference type="EMBL" id="CP021121">
    <property type="protein sequence ID" value="ARQ68309.1"/>
    <property type="molecule type" value="Genomic_DNA"/>
</dbReference>
<keyword evidence="5" id="KW-0862">Zinc</keyword>
<reference evidence="10 11" key="1">
    <citation type="submission" date="2017-05" db="EMBL/GenBank/DDBJ databases">
        <title>Complete genome sequence of Streptomyces sp. SCSIO 03032 revealed the diverse biosynthetic pathways for its bioactive secondary metabolites.</title>
        <authorList>
            <person name="Ma L."/>
            <person name="Zhu Y."/>
            <person name="Zhang W."/>
            <person name="Zhang G."/>
            <person name="Tian X."/>
            <person name="Zhang S."/>
            <person name="Zhang C."/>
        </authorList>
    </citation>
    <scope>NUCLEOTIDE SEQUENCE [LARGE SCALE GENOMIC DNA]</scope>
    <source>
        <strain evidence="10 11">SCSIO 03032</strain>
    </source>
</reference>
<dbReference type="OrthoDB" id="334894at2"/>
<dbReference type="GO" id="GO:0046872">
    <property type="term" value="F:metal ion binding"/>
    <property type="evidence" value="ECO:0007669"/>
    <property type="project" value="UniProtKB-KW"/>
</dbReference>
<dbReference type="RefSeq" id="WP_086157820.1">
    <property type="nucleotide sequence ID" value="NZ_CP021121.1"/>
</dbReference>
<dbReference type="InterPro" id="IPR020843">
    <property type="entry name" value="ER"/>
</dbReference>
<dbReference type="KEGG" id="smao:CAG99_05125"/>
<proteinExistence type="inferred from homology"/>
<dbReference type="Pfam" id="PF00107">
    <property type="entry name" value="ADH_zinc_N"/>
    <property type="match status" value="1"/>
</dbReference>
<comment type="catalytic activity">
    <reaction evidence="7">
        <text>a secondary alcohol + NAD(+) = a ketone + NADH + H(+)</text>
        <dbReference type="Rhea" id="RHEA:10740"/>
        <dbReference type="ChEBI" id="CHEBI:15378"/>
        <dbReference type="ChEBI" id="CHEBI:17087"/>
        <dbReference type="ChEBI" id="CHEBI:35681"/>
        <dbReference type="ChEBI" id="CHEBI:57540"/>
        <dbReference type="ChEBI" id="CHEBI:57945"/>
        <dbReference type="EC" id="1.1.1.1"/>
    </reaction>
</comment>
<dbReference type="Proteomes" id="UP000194218">
    <property type="component" value="Chromosome"/>
</dbReference>
<accession>A0A1W7CUE1</accession>
<name>A0A1W7CUE1_9ACTN</name>
<evidence type="ECO:0000256" key="7">
    <source>
        <dbReference type="ARBA" id="ARBA00049164"/>
    </source>
</evidence>
<evidence type="ECO:0000256" key="3">
    <source>
        <dbReference type="ARBA" id="ARBA00013190"/>
    </source>
</evidence>
<dbReference type="CDD" id="cd05284">
    <property type="entry name" value="arabinose_DH_like"/>
    <property type="match status" value="1"/>
</dbReference>
<dbReference type="InterPro" id="IPR036291">
    <property type="entry name" value="NAD(P)-bd_dom_sf"/>
</dbReference>
<organism evidence="10 11">
    <name type="scientific">Streptomyces marincola</name>
    <dbReference type="NCBI Taxonomy" id="2878388"/>
    <lineage>
        <taxon>Bacteria</taxon>
        <taxon>Bacillati</taxon>
        <taxon>Actinomycetota</taxon>
        <taxon>Actinomycetes</taxon>
        <taxon>Kitasatosporales</taxon>
        <taxon>Streptomycetaceae</taxon>
        <taxon>Streptomyces</taxon>
    </lineage>
</organism>
<comment type="catalytic activity">
    <reaction evidence="8">
        <text>a primary alcohol + NAD(+) = an aldehyde + NADH + H(+)</text>
        <dbReference type="Rhea" id="RHEA:10736"/>
        <dbReference type="ChEBI" id="CHEBI:15378"/>
        <dbReference type="ChEBI" id="CHEBI:15734"/>
        <dbReference type="ChEBI" id="CHEBI:17478"/>
        <dbReference type="ChEBI" id="CHEBI:57540"/>
        <dbReference type="ChEBI" id="CHEBI:57945"/>
        <dbReference type="EC" id="1.1.1.1"/>
    </reaction>
</comment>
<evidence type="ECO:0000256" key="4">
    <source>
        <dbReference type="ARBA" id="ARBA00022723"/>
    </source>
</evidence>
<comment type="similarity">
    <text evidence="2">Belongs to the zinc-containing alcohol dehydrogenase family.</text>
</comment>
<evidence type="ECO:0000259" key="9">
    <source>
        <dbReference type="SMART" id="SM00829"/>
    </source>
</evidence>
<dbReference type="PANTHER" id="PTHR42940:SF8">
    <property type="entry name" value="VACUOLAR PROTEIN SORTING-ASSOCIATED PROTEIN 11"/>
    <property type="match status" value="1"/>
</dbReference>
<dbReference type="EC" id="1.1.1.1" evidence="3"/>
<dbReference type="PANTHER" id="PTHR42940">
    <property type="entry name" value="ALCOHOL DEHYDROGENASE 1-RELATED"/>
    <property type="match status" value="1"/>
</dbReference>
<dbReference type="SMART" id="SM00829">
    <property type="entry name" value="PKS_ER"/>
    <property type="match status" value="1"/>
</dbReference>
<evidence type="ECO:0000313" key="10">
    <source>
        <dbReference type="EMBL" id="ARQ68309.1"/>
    </source>
</evidence>
<evidence type="ECO:0000256" key="1">
    <source>
        <dbReference type="ARBA" id="ARBA00001947"/>
    </source>
</evidence>
<feature type="domain" description="Enoyl reductase (ER)" evidence="9">
    <location>
        <begin position="10"/>
        <end position="342"/>
    </location>
</feature>
<keyword evidence="6" id="KW-0560">Oxidoreductase</keyword>
<dbReference type="InterPro" id="IPR013149">
    <property type="entry name" value="ADH-like_C"/>
</dbReference>
<dbReference type="InterPro" id="IPR011032">
    <property type="entry name" value="GroES-like_sf"/>
</dbReference>
<protein>
    <recommendedName>
        <fullName evidence="3">alcohol dehydrogenase</fullName>
        <ecNumber evidence="3">1.1.1.1</ecNumber>
    </recommendedName>
</protein>
<gene>
    <name evidence="10" type="ORF">CAG99_05125</name>
</gene>
<dbReference type="Gene3D" id="3.90.180.10">
    <property type="entry name" value="Medium-chain alcohol dehydrogenases, catalytic domain"/>
    <property type="match status" value="1"/>
</dbReference>
<sequence>MKAVQYREIGAAPEVVTVPEPEPGPGQVLLRVAAAGVCHSDIALMSWPADRFPYPLPLTLGHEGAGAVAGLGAGVTGLAEGDLVAVYGPQGCGRCAKCAEGKENYCLRAAELGINPPGLGAPGAMAEYMLVDDARFLVPLDGLDPVTTVPLTDAGLTPYHAIKRSLPKLVPGSTAVVIGAGGLGHVAIQLLRALTPSRVIALDLSEEKLALARTVGAHDTVLSGERAADRVRELTGGRGAQAVFDFVGAGPTAETAGAVASVEADVAIVGLGGGALPVGINTTAFDVAVTAPYWGSRGELREVLDLARDGHIEVHIETYGIDEAPKAYERLHERKVNGRAVILPNG</sequence>
<evidence type="ECO:0000256" key="2">
    <source>
        <dbReference type="ARBA" id="ARBA00008072"/>
    </source>
</evidence>
<dbReference type="Gene3D" id="3.40.50.720">
    <property type="entry name" value="NAD(P)-binding Rossmann-like Domain"/>
    <property type="match status" value="1"/>
</dbReference>
<dbReference type="Pfam" id="PF08240">
    <property type="entry name" value="ADH_N"/>
    <property type="match status" value="1"/>
</dbReference>
<dbReference type="SUPFAM" id="SSF50129">
    <property type="entry name" value="GroES-like"/>
    <property type="match status" value="1"/>
</dbReference>
<dbReference type="GO" id="GO:0004022">
    <property type="term" value="F:alcohol dehydrogenase (NAD+) activity"/>
    <property type="evidence" value="ECO:0007669"/>
    <property type="project" value="UniProtKB-EC"/>
</dbReference>
<comment type="cofactor">
    <cofactor evidence="1">
        <name>Zn(2+)</name>
        <dbReference type="ChEBI" id="CHEBI:29105"/>
    </cofactor>
</comment>
<dbReference type="InterPro" id="IPR013154">
    <property type="entry name" value="ADH-like_N"/>
</dbReference>